<protein>
    <submittedName>
        <fullName evidence="7">Right handed beta helix region</fullName>
    </submittedName>
</protein>
<keyword evidence="3 5" id="KW-0732">Signal</keyword>
<dbReference type="STRING" id="478744.SAMN05444359_12212"/>
<proteinExistence type="predicted"/>
<dbReference type="InterPro" id="IPR011050">
    <property type="entry name" value="Pectin_lyase_fold/virulence"/>
</dbReference>
<dbReference type="NCBIfam" id="NF041518">
    <property type="entry name" value="choice_anch_Q"/>
    <property type="match status" value="1"/>
</dbReference>
<comment type="subcellular location">
    <subcellularLocation>
        <location evidence="1">Secreted</location>
    </subcellularLocation>
</comment>
<dbReference type="InterPro" id="IPR052052">
    <property type="entry name" value="Polysaccharide_Lyase_9"/>
</dbReference>
<evidence type="ECO:0000256" key="5">
    <source>
        <dbReference type="SAM" id="SignalP"/>
    </source>
</evidence>
<dbReference type="RefSeq" id="WP_090171113.1">
    <property type="nucleotide sequence ID" value="NZ_FOFB01000022.1"/>
</dbReference>
<evidence type="ECO:0000256" key="1">
    <source>
        <dbReference type="ARBA" id="ARBA00004613"/>
    </source>
</evidence>
<dbReference type="Proteomes" id="UP000199021">
    <property type="component" value="Unassembled WGS sequence"/>
</dbReference>
<feature type="region of interest" description="Disordered" evidence="4">
    <location>
        <begin position="444"/>
        <end position="468"/>
    </location>
</feature>
<evidence type="ECO:0000313" key="7">
    <source>
        <dbReference type="EMBL" id="SER03255.1"/>
    </source>
</evidence>
<dbReference type="GO" id="GO:0016837">
    <property type="term" value="F:carbon-oxygen lyase activity, acting on polysaccharides"/>
    <property type="evidence" value="ECO:0007669"/>
    <property type="project" value="TreeGrafter"/>
</dbReference>
<dbReference type="SUPFAM" id="SSF51126">
    <property type="entry name" value="Pectin lyase-like"/>
    <property type="match status" value="1"/>
</dbReference>
<evidence type="ECO:0000259" key="6">
    <source>
        <dbReference type="Pfam" id="PF08480"/>
    </source>
</evidence>
<evidence type="ECO:0000256" key="2">
    <source>
        <dbReference type="ARBA" id="ARBA00022525"/>
    </source>
</evidence>
<dbReference type="InParanoid" id="A0A1H9KWE5"/>
<organism evidence="7 8">
    <name type="scientific">Neolewinella agarilytica</name>
    <dbReference type="NCBI Taxonomy" id="478744"/>
    <lineage>
        <taxon>Bacteria</taxon>
        <taxon>Pseudomonadati</taxon>
        <taxon>Bacteroidota</taxon>
        <taxon>Saprospiria</taxon>
        <taxon>Saprospirales</taxon>
        <taxon>Lewinellaceae</taxon>
        <taxon>Neolewinella</taxon>
    </lineage>
</organism>
<evidence type="ECO:0000256" key="3">
    <source>
        <dbReference type="ARBA" id="ARBA00022729"/>
    </source>
</evidence>
<dbReference type="InterPro" id="IPR059226">
    <property type="entry name" value="Choice_anch_Q_dom"/>
</dbReference>
<keyword evidence="2" id="KW-0964">Secreted</keyword>
<dbReference type="InterPro" id="IPR013687">
    <property type="entry name" value="Disaggr-rel"/>
</dbReference>
<dbReference type="InterPro" id="IPR012334">
    <property type="entry name" value="Pectin_lyas_fold"/>
</dbReference>
<accession>A0A1H9KWE5</accession>
<feature type="signal peptide" evidence="5">
    <location>
        <begin position="1"/>
        <end position="17"/>
    </location>
</feature>
<name>A0A1H9KWE5_9BACT</name>
<dbReference type="EMBL" id="FOFB01000022">
    <property type="protein sequence ID" value="SER03255.1"/>
    <property type="molecule type" value="Genomic_DNA"/>
</dbReference>
<keyword evidence="8" id="KW-1185">Reference proteome</keyword>
<feature type="domain" description="Disaggregatase-related" evidence="6">
    <location>
        <begin position="206"/>
        <end position="340"/>
    </location>
</feature>
<evidence type="ECO:0000313" key="8">
    <source>
        <dbReference type="Proteomes" id="UP000199021"/>
    </source>
</evidence>
<dbReference type="PANTHER" id="PTHR40088:SF2">
    <property type="entry name" value="SECRETED SUGAR HYDROLASE"/>
    <property type="match status" value="1"/>
</dbReference>
<dbReference type="InterPro" id="IPR006626">
    <property type="entry name" value="PbH1"/>
</dbReference>
<sequence>MRYLLPLLLLCTSSLFAQTNYYVSTSGDNANDGLTIAGAWETLQYAMNNAPANSIVNILAGTYNEKVEVNVSGTPGGQIVFQNFQTDAVIISGSGLGGNDAIIGIFDQSYITIKGLQVANNEQLDAQGIIVEGDCKGVELRENEVYNINFSTNPSDVATETRNSQPIIVYGSNASAPVTGLIIDGNIVRDSRTGYSEGLAVNGNVDGFEVTNNEVYNVSNIGIDIIGHEGTAAANDQARNGLIADNLVYNCKSPYATAAGIYVDGGMDLIIERNVVHDGQWGIEIGCENLGKTTSGVIVRNNFIYNNDDAGLVMGGYNFPSESGKVTDSEMLNNSLYHNDQLAGGIGEVTGEIAVTYVENCRISNNIVHANPPTGLLLYVDPVNSIGLSLDYNLYYSDALAEFEYEGAFYADFTAYKAAGVQDAASAFADPKMMLPATGDLHLTADSPARDAGDPATASAGPTDIDGEARVDNGSIDIGADEFVATLPVVYQDPFRARLVEDVVLLSWRTSAETGASRYTIEKSVDAINWENIAQQVAANAGERYEVIDAKITGTELFYRLRQEDLDGSFSYSDVVMVRLPEGGVTTSIFPNPAKDWIFVRSLRQLTEMRLYGPDGQLVRSAQQAARGKLFCGDLPAGSYRLELSSRFGQTTHLVVIQ</sequence>
<dbReference type="SMART" id="SM00710">
    <property type="entry name" value="PbH1"/>
    <property type="match status" value="8"/>
</dbReference>
<feature type="chain" id="PRO_5011715194" evidence="5">
    <location>
        <begin position="18"/>
        <end position="658"/>
    </location>
</feature>
<dbReference type="AlphaFoldDB" id="A0A1H9KWE5"/>
<evidence type="ECO:0000256" key="4">
    <source>
        <dbReference type="SAM" id="MobiDB-lite"/>
    </source>
</evidence>
<dbReference type="GO" id="GO:0005576">
    <property type="term" value="C:extracellular region"/>
    <property type="evidence" value="ECO:0007669"/>
    <property type="project" value="UniProtKB-SubCell"/>
</dbReference>
<gene>
    <name evidence="7" type="ORF">SAMN05444359_12212</name>
</gene>
<dbReference type="OrthoDB" id="974771at2"/>
<reference evidence="8" key="1">
    <citation type="submission" date="2016-10" db="EMBL/GenBank/DDBJ databases">
        <authorList>
            <person name="Varghese N."/>
            <person name="Submissions S."/>
        </authorList>
    </citation>
    <scope>NUCLEOTIDE SEQUENCE [LARGE SCALE GENOMIC DNA]</scope>
    <source>
        <strain evidence="8">DSM 24740</strain>
    </source>
</reference>
<dbReference type="Gene3D" id="2.160.20.10">
    <property type="entry name" value="Single-stranded right-handed beta-helix, Pectin lyase-like"/>
    <property type="match status" value="1"/>
</dbReference>
<dbReference type="PANTHER" id="PTHR40088">
    <property type="entry name" value="PECTATE LYASE (EUROFUNG)"/>
    <property type="match status" value="1"/>
</dbReference>
<dbReference type="Pfam" id="PF08480">
    <property type="entry name" value="Disaggr_assoc"/>
    <property type="match status" value="1"/>
</dbReference>